<name>A0A835K7X3_9ROSI</name>
<accession>A0A835K7X3</accession>
<gene>
    <name evidence="1" type="ORF">SADUNF_Sadunf05G0107400</name>
</gene>
<organism evidence="1 2">
    <name type="scientific">Salix dunnii</name>
    <dbReference type="NCBI Taxonomy" id="1413687"/>
    <lineage>
        <taxon>Eukaryota</taxon>
        <taxon>Viridiplantae</taxon>
        <taxon>Streptophyta</taxon>
        <taxon>Embryophyta</taxon>
        <taxon>Tracheophyta</taxon>
        <taxon>Spermatophyta</taxon>
        <taxon>Magnoliopsida</taxon>
        <taxon>eudicotyledons</taxon>
        <taxon>Gunneridae</taxon>
        <taxon>Pentapetalae</taxon>
        <taxon>rosids</taxon>
        <taxon>fabids</taxon>
        <taxon>Malpighiales</taxon>
        <taxon>Salicaceae</taxon>
        <taxon>Saliceae</taxon>
        <taxon>Salix</taxon>
    </lineage>
</organism>
<dbReference type="AlphaFoldDB" id="A0A835K7X3"/>
<proteinExistence type="predicted"/>
<evidence type="ECO:0000313" key="2">
    <source>
        <dbReference type="Proteomes" id="UP000657918"/>
    </source>
</evidence>
<sequence>MNVIPYEGLQRVERLEPKIEWIQPLRNATFEAFHSQKMRFLKFRQCLISMQQDGDKGRKMMILYSPGKEVSDLSLLKFQYLLMENVKAKSFSHKLQG</sequence>
<evidence type="ECO:0000313" key="1">
    <source>
        <dbReference type="EMBL" id="KAF9682423.1"/>
    </source>
</evidence>
<keyword evidence="2" id="KW-1185">Reference proteome</keyword>
<dbReference type="Proteomes" id="UP000657918">
    <property type="component" value="Unassembled WGS sequence"/>
</dbReference>
<protein>
    <submittedName>
        <fullName evidence="1">Uncharacterized protein</fullName>
    </submittedName>
</protein>
<comment type="caution">
    <text evidence="1">The sequence shown here is derived from an EMBL/GenBank/DDBJ whole genome shotgun (WGS) entry which is preliminary data.</text>
</comment>
<reference evidence="1 2" key="1">
    <citation type="submission" date="2020-10" db="EMBL/GenBank/DDBJ databases">
        <title>Plant Genome Project.</title>
        <authorList>
            <person name="Zhang R.-G."/>
        </authorList>
    </citation>
    <scope>NUCLEOTIDE SEQUENCE [LARGE SCALE GENOMIC DNA]</scope>
    <source>
        <strain evidence="1">FAFU-HL-1</strain>
        <tissue evidence="1">Leaf</tissue>
    </source>
</reference>
<dbReference type="EMBL" id="JADGMS010000005">
    <property type="protein sequence ID" value="KAF9682423.1"/>
    <property type="molecule type" value="Genomic_DNA"/>
</dbReference>